<dbReference type="Pfam" id="PF02586">
    <property type="entry name" value="SRAP"/>
    <property type="match status" value="1"/>
</dbReference>
<reference evidence="9 10" key="1">
    <citation type="submission" date="2020-06" db="EMBL/GenBank/DDBJ databases">
        <title>Altererythrobacter sp. HHU K3-1.</title>
        <authorList>
            <person name="Zhang D."/>
            <person name="Xue H."/>
        </authorList>
    </citation>
    <scope>NUCLEOTIDE SEQUENCE [LARGE SCALE GENOMIC DNA]</scope>
    <source>
        <strain evidence="9 10">HHU K3-1</strain>
    </source>
</reference>
<organism evidence="9 10">
    <name type="scientific">Qipengyuania atrilutea</name>
    <dbReference type="NCBI Taxonomy" id="2744473"/>
    <lineage>
        <taxon>Bacteria</taxon>
        <taxon>Pseudomonadati</taxon>
        <taxon>Pseudomonadota</taxon>
        <taxon>Alphaproteobacteria</taxon>
        <taxon>Sphingomonadales</taxon>
        <taxon>Erythrobacteraceae</taxon>
        <taxon>Qipengyuania</taxon>
    </lineage>
</organism>
<keyword evidence="6" id="KW-0238">DNA-binding</keyword>
<dbReference type="Gene3D" id="3.90.1680.10">
    <property type="entry name" value="SOS response associated peptidase-like"/>
    <property type="match status" value="1"/>
</dbReference>
<evidence type="ECO:0000256" key="6">
    <source>
        <dbReference type="ARBA" id="ARBA00023125"/>
    </source>
</evidence>
<comment type="similarity">
    <text evidence="1 8">Belongs to the SOS response-associated peptidase family.</text>
</comment>
<evidence type="ECO:0000256" key="1">
    <source>
        <dbReference type="ARBA" id="ARBA00008136"/>
    </source>
</evidence>
<keyword evidence="4 8" id="KW-0378">Hydrolase</keyword>
<keyword evidence="5" id="KW-0190">Covalent protein-DNA linkage</keyword>
<comment type="caution">
    <text evidence="9">The sequence shown here is derived from an EMBL/GenBank/DDBJ whole genome shotgun (WGS) entry which is preliminary data.</text>
</comment>
<evidence type="ECO:0000313" key="9">
    <source>
        <dbReference type="EMBL" id="NVD45168.1"/>
    </source>
</evidence>
<dbReference type="GO" id="GO:0106300">
    <property type="term" value="P:protein-DNA covalent cross-linking repair"/>
    <property type="evidence" value="ECO:0007669"/>
    <property type="project" value="InterPro"/>
</dbReference>
<evidence type="ECO:0000313" key="10">
    <source>
        <dbReference type="Proteomes" id="UP000561438"/>
    </source>
</evidence>
<dbReference type="EC" id="3.4.-.-" evidence="8"/>
<protein>
    <recommendedName>
        <fullName evidence="8">Abasic site processing protein</fullName>
        <ecNumber evidence="8">3.4.-.-</ecNumber>
    </recommendedName>
</protein>
<evidence type="ECO:0000256" key="7">
    <source>
        <dbReference type="ARBA" id="ARBA00023239"/>
    </source>
</evidence>
<evidence type="ECO:0000256" key="5">
    <source>
        <dbReference type="ARBA" id="ARBA00023124"/>
    </source>
</evidence>
<dbReference type="InterPro" id="IPR003738">
    <property type="entry name" value="SRAP"/>
</dbReference>
<dbReference type="PANTHER" id="PTHR13604">
    <property type="entry name" value="DC12-RELATED"/>
    <property type="match status" value="1"/>
</dbReference>
<evidence type="ECO:0000256" key="4">
    <source>
        <dbReference type="ARBA" id="ARBA00022801"/>
    </source>
</evidence>
<evidence type="ECO:0000256" key="8">
    <source>
        <dbReference type="RuleBase" id="RU364100"/>
    </source>
</evidence>
<keyword evidence="7" id="KW-0456">Lyase</keyword>
<accession>A0A850H5L8</accession>
<evidence type="ECO:0000256" key="3">
    <source>
        <dbReference type="ARBA" id="ARBA00022763"/>
    </source>
</evidence>
<keyword evidence="2 8" id="KW-0645">Protease</keyword>
<keyword evidence="3" id="KW-0227">DNA damage</keyword>
<name>A0A850H5L8_9SPHN</name>
<evidence type="ECO:0000256" key="2">
    <source>
        <dbReference type="ARBA" id="ARBA00022670"/>
    </source>
</evidence>
<proteinExistence type="inferred from homology"/>
<dbReference type="Proteomes" id="UP000561438">
    <property type="component" value="Unassembled WGS sequence"/>
</dbReference>
<dbReference type="RefSeq" id="WP_176267495.1">
    <property type="nucleotide sequence ID" value="NZ_JABWGV010000003.1"/>
</dbReference>
<dbReference type="GO" id="GO:0006508">
    <property type="term" value="P:proteolysis"/>
    <property type="evidence" value="ECO:0007669"/>
    <property type="project" value="UniProtKB-KW"/>
</dbReference>
<dbReference type="GO" id="GO:0008233">
    <property type="term" value="F:peptidase activity"/>
    <property type="evidence" value="ECO:0007669"/>
    <property type="project" value="UniProtKB-KW"/>
</dbReference>
<dbReference type="EMBL" id="JABWGV010000003">
    <property type="protein sequence ID" value="NVD45168.1"/>
    <property type="molecule type" value="Genomic_DNA"/>
</dbReference>
<keyword evidence="10" id="KW-1185">Reference proteome</keyword>
<dbReference type="GO" id="GO:0016829">
    <property type="term" value="F:lyase activity"/>
    <property type="evidence" value="ECO:0007669"/>
    <property type="project" value="UniProtKB-KW"/>
</dbReference>
<dbReference type="SUPFAM" id="SSF143081">
    <property type="entry name" value="BB1717-like"/>
    <property type="match status" value="1"/>
</dbReference>
<dbReference type="InterPro" id="IPR036590">
    <property type="entry name" value="SRAP-like"/>
</dbReference>
<dbReference type="GO" id="GO:0003697">
    <property type="term" value="F:single-stranded DNA binding"/>
    <property type="evidence" value="ECO:0007669"/>
    <property type="project" value="InterPro"/>
</dbReference>
<gene>
    <name evidence="9" type="ORF">HUV48_09065</name>
</gene>
<sequence>MCNLYRMTNSADEVARWFGAVNELGGANFGAEVFPGYPGVVIAGGRLRQMTWGFPLQLTSKVTGKPLKPKPVNNTRSDKLGSYMWRYSFEERRCLIPLSAWAEAEGPKGGKTRTWMSLPNAELFSVAGIWRDTSEWGSCYSMVMTDSAGDAAEVHSRMPVVLTEDQRQIWTEGSAEAAYALCTPYAGPLAIDRTATPWVA</sequence>
<dbReference type="PANTHER" id="PTHR13604:SF0">
    <property type="entry name" value="ABASIC SITE PROCESSING PROTEIN HMCES"/>
    <property type="match status" value="1"/>
</dbReference>
<dbReference type="AlphaFoldDB" id="A0A850H5L8"/>